<evidence type="ECO:0000256" key="1">
    <source>
        <dbReference type="ARBA" id="ARBA00022490"/>
    </source>
</evidence>
<protein>
    <recommendedName>
        <fullName evidence="4">Aspartate/glutamate leucyltransferase</fullName>
        <ecNumber evidence="4">2.3.2.29</ecNumber>
    </recommendedName>
</protein>
<dbReference type="NCBIfam" id="NF002341">
    <property type="entry name" value="PRK01305.1-1"/>
    <property type="match status" value="1"/>
</dbReference>
<dbReference type="EMBL" id="FQWZ01000001">
    <property type="protein sequence ID" value="SHG51331.1"/>
    <property type="molecule type" value="Genomic_DNA"/>
</dbReference>
<evidence type="ECO:0000313" key="8">
    <source>
        <dbReference type="Proteomes" id="UP000199758"/>
    </source>
</evidence>
<reference evidence="7 8" key="1">
    <citation type="submission" date="2016-11" db="EMBL/GenBank/DDBJ databases">
        <authorList>
            <person name="Jaros S."/>
            <person name="Januszkiewicz K."/>
            <person name="Wedrychowicz H."/>
        </authorList>
    </citation>
    <scope>NUCLEOTIDE SEQUENCE [LARGE SCALE GENOMIC DNA]</scope>
    <source>
        <strain evidence="7 8">CGMCC 1.7049</strain>
    </source>
</reference>
<evidence type="ECO:0000256" key="2">
    <source>
        <dbReference type="ARBA" id="ARBA00022679"/>
    </source>
</evidence>
<dbReference type="InterPro" id="IPR030700">
    <property type="entry name" value="N-end_Aminoacyl_Trfase"/>
</dbReference>
<dbReference type="NCBIfam" id="NF002346">
    <property type="entry name" value="PRK01305.2-3"/>
    <property type="match status" value="1"/>
</dbReference>
<dbReference type="InterPro" id="IPR007472">
    <property type="entry name" value="N-end_Aminoacyl_Trfase_C"/>
</dbReference>
<evidence type="ECO:0000256" key="4">
    <source>
        <dbReference type="HAMAP-Rule" id="MF_00689"/>
    </source>
</evidence>
<dbReference type="EC" id="2.3.2.29" evidence="4"/>
<comment type="subcellular location">
    <subcellularLocation>
        <location evidence="4">Cytoplasm</location>
    </subcellularLocation>
</comment>
<dbReference type="GO" id="GO:0005737">
    <property type="term" value="C:cytoplasm"/>
    <property type="evidence" value="ECO:0007669"/>
    <property type="project" value="UniProtKB-SubCell"/>
</dbReference>
<keyword evidence="1 4" id="KW-0963">Cytoplasm</keyword>
<dbReference type="RefSeq" id="WP_072893491.1">
    <property type="nucleotide sequence ID" value="NZ_FQWZ01000001.1"/>
</dbReference>
<evidence type="ECO:0000259" key="5">
    <source>
        <dbReference type="Pfam" id="PF04376"/>
    </source>
</evidence>
<dbReference type="PANTHER" id="PTHR21367">
    <property type="entry name" value="ARGININE-TRNA-PROTEIN TRANSFERASE 1"/>
    <property type="match status" value="1"/>
</dbReference>
<keyword evidence="2 4" id="KW-0808">Transferase</keyword>
<name>A0A1M5KF21_9GAMM</name>
<dbReference type="Proteomes" id="UP000199758">
    <property type="component" value="Unassembled WGS sequence"/>
</dbReference>
<keyword evidence="3 4" id="KW-0012">Acyltransferase</keyword>
<dbReference type="InterPro" id="IPR017138">
    <property type="entry name" value="Asp_Glu_LeuTrfase"/>
</dbReference>
<dbReference type="PANTHER" id="PTHR21367:SF1">
    <property type="entry name" value="ARGINYL-TRNA--PROTEIN TRANSFERASE 1"/>
    <property type="match status" value="1"/>
</dbReference>
<dbReference type="OrthoDB" id="9782022at2"/>
<evidence type="ECO:0000259" key="6">
    <source>
        <dbReference type="Pfam" id="PF04377"/>
    </source>
</evidence>
<comment type="catalytic activity">
    <reaction evidence="4">
        <text>N-terminal L-glutamyl-[protein] + L-leucyl-tRNA(Leu) = N-terminal L-leucyl-L-glutamyl-[protein] + tRNA(Leu) + H(+)</text>
        <dbReference type="Rhea" id="RHEA:50412"/>
        <dbReference type="Rhea" id="RHEA-COMP:9613"/>
        <dbReference type="Rhea" id="RHEA-COMP:9622"/>
        <dbReference type="Rhea" id="RHEA-COMP:12664"/>
        <dbReference type="Rhea" id="RHEA-COMP:12668"/>
        <dbReference type="ChEBI" id="CHEBI:15378"/>
        <dbReference type="ChEBI" id="CHEBI:64721"/>
        <dbReference type="ChEBI" id="CHEBI:78442"/>
        <dbReference type="ChEBI" id="CHEBI:78494"/>
        <dbReference type="ChEBI" id="CHEBI:133041"/>
        <dbReference type="EC" id="2.3.2.29"/>
    </reaction>
</comment>
<dbReference type="Pfam" id="PF04376">
    <property type="entry name" value="ATE_N"/>
    <property type="match status" value="1"/>
</dbReference>
<feature type="domain" description="N-end rule aminoacyl transferase C-terminal" evidence="6">
    <location>
        <begin position="101"/>
        <end position="222"/>
    </location>
</feature>
<organism evidence="7 8">
    <name type="scientific">Hydrocarboniphaga daqingensis</name>
    <dbReference type="NCBI Taxonomy" id="490188"/>
    <lineage>
        <taxon>Bacteria</taxon>
        <taxon>Pseudomonadati</taxon>
        <taxon>Pseudomonadota</taxon>
        <taxon>Gammaproteobacteria</taxon>
        <taxon>Nevskiales</taxon>
        <taxon>Nevskiaceae</taxon>
        <taxon>Hydrocarboniphaga</taxon>
    </lineage>
</organism>
<evidence type="ECO:0000313" key="7">
    <source>
        <dbReference type="EMBL" id="SHG51331.1"/>
    </source>
</evidence>
<dbReference type="PIRSF" id="PIRSF037208">
    <property type="entry name" value="ATE_pro_prd"/>
    <property type="match status" value="1"/>
</dbReference>
<dbReference type="InterPro" id="IPR016181">
    <property type="entry name" value="Acyl_CoA_acyltransferase"/>
</dbReference>
<keyword evidence="8" id="KW-1185">Reference proteome</keyword>
<evidence type="ECO:0000256" key="3">
    <source>
        <dbReference type="ARBA" id="ARBA00023315"/>
    </source>
</evidence>
<accession>A0A1M5KF21</accession>
<dbReference type="Pfam" id="PF04377">
    <property type="entry name" value="ATE_C"/>
    <property type="match status" value="1"/>
</dbReference>
<feature type="domain" description="N-end aminoacyl transferase N-terminal" evidence="5">
    <location>
        <begin position="12"/>
        <end position="82"/>
    </location>
</feature>
<comment type="catalytic activity">
    <reaction evidence="4">
        <text>N-terminal L-aspartyl-[protein] + L-leucyl-tRNA(Leu) = N-terminal L-leucyl-L-aspartyl-[protein] + tRNA(Leu) + H(+)</text>
        <dbReference type="Rhea" id="RHEA:50420"/>
        <dbReference type="Rhea" id="RHEA-COMP:9613"/>
        <dbReference type="Rhea" id="RHEA-COMP:9622"/>
        <dbReference type="Rhea" id="RHEA-COMP:12669"/>
        <dbReference type="Rhea" id="RHEA-COMP:12674"/>
        <dbReference type="ChEBI" id="CHEBI:15378"/>
        <dbReference type="ChEBI" id="CHEBI:64720"/>
        <dbReference type="ChEBI" id="CHEBI:78442"/>
        <dbReference type="ChEBI" id="CHEBI:78494"/>
        <dbReference type="ChEBI" id="CHEBI:133042"/>
        <dbReference type="EC" id="2.3.2.29"/>
    </reaction>
</comment>
<dbReference type="GO" id="GO:0008914">
    <property type="term" value="F:leucyl-tRNA--protein transferase activity"/>
    <property type="evidence" value="ECO:0007669"/>
    <property type="project" value="UniProtKB-UniRule"/>
</dbReference>
<proteinExistence type="inferred from homology"/>
<dbReference type="STRING" id="490188.SAMN04488068_0524"/>
<dbReference type="AlphaFoldDB" id="A0A1M5KF21"/>
<comment type="function">
    <text evidence="4">Functions in the N-end rule pathway of protein degradation where it conjugates Leu from its aminoacyl-tRNA to the N-termini of proteins containing an N-terminal aspartate or glutamate.</text>
</comment>
<dbReference type="NCBIfam" id="NF002342">
    <property type="entry name" value="PRK01305.1-3"/>
    <property type="match status" value="1"/>
</dbReference>
<dbReference type="SUPFAM" id="SSF55729">
    <property type="entry name" value="Acyl-CoA N-acyltransferases (Nat)"/>
    <property type="match status" value="1"/>
</dbReference>
<dbReference type="HAMAP" id="MF_00689">
    <property type="entry name" value="Bpt"/>
    <property type="match status" value="1"/>
</dbReference>
<comment type="similarity">
    <text evidence="4">Belongs to the R-transferase family. Bpt subfamily.</text>
</comment>
<dbReference type="GO" id="GO:0071596">
    <property type="term" value="P:ubiquitin-dependent protein catabolic process via the N-end rule pathway"/>
    <property type="evidence" value="ECO:0007669"/>
    <property type="project" value="InterPro"/>
</dbReference>
<dbReference type="InterPro" id="IPR007471">
    <property type="entry name" value="N-end_Aminoacyl_Trfase_N"/>
</dbReference>
<dbReference type="Gene3D" id="3.40.630.30">
    <property type="match status" value="1"/>
</dbReference>
<gene>
    <name evidence="4" type="primary">bpt</name>
    <name evidence="7" type="ORF">SAMN04488068_0524</name>
</gene>
<dbReference type="GO" id="GO:0004057">
    <property type="term" value="F:arginyl-tRNA--protein transferase activity"/>
    <property type="evidence" value="ECO:0007669"/>
    <property type="project" value="InterPro"/>
</dbReference>
<sequence>MDRIRLYLSTEHPCGYLPQRTARSLFVDPDFTLNPQRYEMLLSQGFRRGGDHVYRPRCSGCSACIPARIAVRDFRPNRSQRRCLKINADLELQVRQELTDEQFDLYRRYLRGRHSGGGMNPEDKPGFHNFLDCGWGTAEFWEMRLAGELIACAVVDRTPKALSAVYTFFDTELPDRSLGTYAVLVQVNQARELGMDHVYLGYWVPGSQKMEYKRNFKPLEVLTSAGWQILDE</sequence>